<reference evidence="1 2" key="1">
    <citation type="submission" date="2021-01" db="EMBL/GenBank/DDBJ databases">
        <title>Whole genome shotgun sequence of Verrucosispora qiuiae NBRC 106684.</title>
        <authorList>
            <person name="Komaki H."/>
            <person name="Tamura T."/>
        </authorList>
    </citation>
    <scope>NUCLEOTIDE SEQUENCE [LARGE SCALE GENOMIC DNA]</scope>
    <source>
        <strain evidence="1 2">NBRC 106684</strain>
    </source>
</reference>
<dbReference type="Proteomes" id="UP000653076">
    <property type="component" value="Unassembled WGS sequence"/>
</dbReference>
<proteinExistence type="predicted"/>
<evidence type="ECO:0000313" key="2">
    <source>
        <dbReference type="Proteomes" id="UP000653076"/>
    </source>
</evidence>
<protein>
    <submittedName>
        <fullName evidence="1">Uncharacterized protein</fullName>
    </submittedName>
</protein>
<keyword evidence="2" id="KW-1185">Reference proteome</keyword>
<organism evidence="1 2">
    <name type="scientific">Micromonospora qiuiae</name>
    <dbReference type="NCBI Taxonomy" id="502268"/>
    <lineage>
        <taxon>Bacteria</taxon>
        <taxon>Bacillati</taxon>
        <taxon>Actinomycetota</taxon>
        <taxon>Actinomycetes</taxon>
        <taxon>Micromonosporales</taxon>
        <taxon>Micromonosporaceae</taxon>
        <taxon>Micromonospora</taxon>
    </lineage>
</organism>
<evidence type="ECO:0000313" key="1">
    <source>
        <dbReference type="EMBL" id="GIJ25610.1"/>
    </source>
</evidence>
<dbReference type="RefSeq" id="WP_239098159.1">
    <property type="nucleotide sequence ID" value="NZ_BOPC01000011.1"/>
</dbReference>
<sequence length="105" mass="11829">MADTVAEFFAAYDAEPLQAPLDLARHLIFGAVDYSRGLGFDPHRDFYSAAPYLGTWEPPSRITVGLNGKPYFQQGPHDNPERIIRTLNRSVGESNYHFTTVSELR</sequence>
<gene>
    <name evidence="1" type="ORF">Vqi01_07720</name>
</gene>
<name>A0ABQ4J6I7_9ACTN</name>
<accession>A0ABQ4J6I7</accession>
<comment type="caution">
    <text evidence="1">The sequence shown here is derived from an EMBL/GenBank/DDBJ whole genome shotgun (WGS) entry which is preliminary data.</text>
</comment>
<dbReference type="EMBL" id="BOPC01000011">
    <property type="protein sequence ID" value="GIJ25610.1"/>
    <property type="molecule type" value="Genomic_DNA"/>
</dbReference>